<dbReference type="Proteomes" id="UP000248882">
    <property type="component" value="Unassembled WGS sequence"/>
</dbReference>
<dbReference type="Pfam" id="PF13673">
    <property type="entry name" value="Acetyltransf_10"/>
    <property type="match status" value="1"/>
</dbReference>
<dbReference type="CDD" id="cd04301">
    <property type="entry name" value="NAT_SF"/>
    <property type="match status" value="1"/>
</dbReference>
<accession>A0A2W7RP78</accession>
<reference evidence="2 3" key="1">
    <citation type="submission" date="2018-06" db="EMBL/GenBank/DDBJ databases">
        <title>Genomic Encyclopedia of Archaeal and Bacterial Type Strains, Phase II (KMG-II): from individual species to whole genera.</title>
        <authorList>
            <person name="Goeker M."/>
        </authorList>
    </citation>
    <scope>NUCLEOTIDE SEQUENCE [LARGE SCALE GENOMIC DNA]</scope>
    <source>
        <strain evidence="2 3">DSM 19830</strain>
    </source>
</reference>
<dbReference type="Gene3D" id="3.40.630.30">
    <property type="match status" value="1"/>
</dbReference>
<organism evidence="2 3">
    <name type="scientific">Algoriphagus chordae</name>
    <dbReference type="NCBI Taxonomy" id="237019"/>
    <lineage>
        <taxon>Bacteria</taxon>
        <taxon>Pseudomonadati</taxon>
        <taxon>Bacteroidota</taxon>
        <taxon>Cytophagia</taxon>
        <taxon>Cytophagales</taxon>
        <taxon>Cyclobacteriaceae</taxon>
        <taxon>Algoriphagus</taxon>
    </lineage>
</organism>
<evidence type="ECO:0000313" key="2">
    <source>
        <dbReference type="EMBL" id="PZX52565.1"/>
    </source>
</evidence>
<dbReference type="AlphaFoldDB" id="A0A2W7RP78"/>
<evidence type="ECO:0000259" key="1">
    <source>
        <dbReference type="PROSITE" id="PS51186"/>
    </source>
</evidence>
<gene>
    <name evidence="2" type="ORF">LV85_01867</name>
</gene>
<keyword evidence="3" id="KW-1185">Reference proteome</keyword>
<dbReference type="SUPFAM" id="SSF55729">
    <property type="entry name" value="Acyl-CoA N-acyltransferases (Nat)"/>
    <property type="match status" value="1"/>
</dbReference>
<dbReference type="EMBL" id="QKZT01000007">
    <property type="protein sequence ID" value="PZX52565.1"/>
    <property type="molecule type" value="Genomic_DNA"/>
</dbReference>
<dbReference type="InterPro" id="IPR016181">
    <property type="entry name" value="Acyl_CoA_acyltransferase"/>
</dbReference>
<name>A0A2W7RP78_9BACT</name>
<keyword evidence="2" id="KW-0808">Transferase</keyword>
<dbReference type="InterPro" id="IPR000182">
    <property type="entry name" value="GNAT_dom"/>
</dbReference>
<dbReference type="GO" id="GO:0016747">
    <property type="term" value="F:acyltransferase activity, transferring groups other than amino-acyl groups"/>
    <property type="evidence" value="ECO:0007669"/>
    <property type="project" value="InterPro"/>
</dbReference>
<sequence length="689" mass="79693">MEIEVVKENGEILKQVVELGTKNSKTLGHFPEGAYVDHARKGFLICAHQERILLGYILFSITSSKSYVRIIQLCIADEARGTGVAKELLNSLKNKFRFSLKGIALSCRCDYIEATSLWEKYGFKAMDKVRSRSLKENYLFKWWYDFGNHDLFSLSHSNSSKQKALLDANILIKLRNDRKDEISGTNFLLDDWLISEIDFFYAPEIYNEIKRDKNDQRARETRAFLSNFYEAKFDPDLRDIILEKLHPIISGSSENDLSDKRQLAECIAGEINYFVTTDEKILVADSEVNKLFGIQILRPIDIILRIDEDNNKSNYQSTRIAGVNYENGFLKSGEIDDLVDTLFDKNNSEKKHELRSIFTLASVNIKDCRTRVIRDNNRVILGVWISELSPDRLLIPLLRTTKSKLSSTLFKQIVSELINYAVIKKRNLIVIYDGFIATNDQETLENMGFLLKDGEWSKLAIRAIIRSSQLFDFGYVSDHYDEKSIKRRLSDISNSDEFLISLERKLWPLKFSDVDIPTYIIPIKPFWASQLFDYYAANDSIFGAKASVVWNRENVYYRNVKPVSEKNPSRILWYSSSSSDKYSIRTSSIVACSYLDESQIGEAKELFRLFKHYGIYEWKNIFQLAKHSPKTIIKALKFSDTEVFKYAVPFSQVNDILFTNGRKRNSFTGPLEVSNQIFLEIYKLGVNHK</sequence>
<evidence type="ECO:0000313" key="3">
    <source>
        <dbReference type="Proteomes" id="UP000248882"/>
    </source>
</evidence>
<feature type="domain" description="N-acetyltransferase" evidence="1">
    <location>
        <begin position="1"/>
        <end position="144"/>
    </location>
</feature>
<dbReference type="PROSITE" id="PS51186">
    <property type="entry name" value="GNAT"/>
    <property type="match status" value="1"/>
</dbReference>
<proteinExistence type="predicted"/>
<protein>
    <submittedName>
        <fullName evidence="2">Acetyltransferase (GNAT) family protein</fullName>
    </submittedName>
</protein>
<comment type="caution">
    <text evidence="2">The sequence shown here is derived from an EMBL/GenBank/DDBJ whole genome shotgun (WGS) entry which is preliminary data.</text>
</comment>